<keyword evidence="3 5" id="KW-1133">Transmembrane helix</keyword>
<evidence type="ECO:0000313" key="7">
    <source>
        <dbReference type="Proteomes" id="UP001161438"/>
    </source>
</evidence>
<feature type="transmembrane region" description="Helical" evidence="5">
    <location>
        <begin position="55"/>
        <end position="78"/>
    </location>
</feature>
<dbReference type="AlphaFoldDB" id="A0AA35NIG9"/>
<keyword evidence="2 5" id="KW-0812">Transmembrane</keyword>
<dbReference type="InterPro" id="IPR031427">
    <property type="entry name" value="DUF4668"/>
</dbReference>
<proteinExistence type="predicted"/>
<name>A0AA35NIG9_SACMI</name>
<dbReference type="GeneID" id="80918887"/>
<gene>
    <name evidence="6" type="primary">SMKI09G0835</name>
    <name evidence="6" type="ORF">SMKI_09G0835</name>
</gene>
<dbReference type="Proteomes" id="UP001161438">
    <property type="component" value="Chromosome 9"/>
</dbReference>
<dbReference type="GO" id="GO:0016020">
    <property type="term" value="C:membrane"/>
    <property type="evidence" value="ECO:0007669"/>
    <property type="project" value="UniProtKB-SubCell"/>
</dbReference>
<protein>
    <submittedName>
        <fullName evidence="6">SMKI09G0835 protein</fullName>
    </submittedName>
</protein>
<dbReference type="RefSeq" id="XP_056082791.1">
    <property type="nucleotide sequence ID" value="XM_056223173.1"/>
</dbReference>
<sequence>MEPSVAIDHDEISQSRYFVIVEKLSKIARIIYITDNFLIPSLYPLKEQYPKVDKIVYVQLTVDLVSIFIFITHEFLLLENGTYEKRYFERKSKRCSKFGCSRCNASAHHPKWFKVKHSLLCLGMFLFGVYSSIKVNNFFRTDQTVNLYRLLWLLCWQLSVIFSMKLSAFYGEQLDSHSVPLDGNDNFFGRVTTAARAV</sequence>
<organism evidence="6 7">
    <name type="scientific">Saccharomyces mikatae IFO 1815</name>
    <dbReference type="NCBI Taxonomy" id="226126"/>
    <lineage>
        <taxon>Eukaryota</taxon>
        <taxon>Fungi</taxon>
        <taxon>Dikarya</taxon>
        <taxon>Ascomycota</taxon>
        <taxon>Saccharomycotina</taxon>
        <taxon>Saccharomycetes</taxon>
        <taxon>Saccharomycetales</taxon>
        <taxon>Saccharomycetaceae</taxon>
        <taxon>Saccharomyces</taxon>
    </lineage>
</organism>
<evidence type="ECO:0000256" key="2">
    <source>
        <dbReference type="ARBA" id="ARBA00022692"/>
    </source>
</evidence>
<evidence type="ECO:0000256" key="4">
    <source>
        <dbReference type="ARBA" id="ARBA00023136"/>
    </source>
</evidence>
<evidence type="ECO:0000256" key="5">
    <source>
        <dbReference type="SAM" id="Phobius"/>
    </source>
</evidence>
<evidence type="ECO:0000256" key="1">
    <source>
        <dbReference type="ARBA" id="ARBA00004141"/>
    </source>
</evidence>
<reference evidence="6" key="1">
    <citation type="submission" date="2022-10" db="EMBL/GenBank/DDBJ databases">
        <authorList>
            <person name="Byrne P K."/>
        </authorList>
    </citation>
    <scope>NUCLEOTIDE SEQUENCE</scope>
    <source>
        <strain evidence="6">IFO1815</strain>
    </source>
</reference>
<evidence type="ECO:0000313" key="6">
    <source>
        <dbReference type="EMBL" id="CAI4039676.1"/>
    </source>
</evidence>
<keyword evidence="7" id="KW-1185">Reference proteome</keyword>
<dbReference type="EMBL" id="OX365765">
    <property type="protein sequence ID" value="CAI4039676.1"/>
    <property type="molecule type" value="Genomic_DNA"/>
</dbReference>
<comment type="subcellular location">
    <subcellularLocation>
        <location evidence="1">Membrane</location>
        <topology evidence="1">Multi-pass membrane protein</topology>
    </subcellularLocation>
</comment>
<keyword evidence="4 5" id="KW-0472">Membrane</keyword>
<accession>A0AA35NIG9</accession>
<evidence type="ECO:0000256" key="3">
    <source>
        <dbReference type="ARBA" id="ARBA00022989"/>
    </source>
</evidence>
<dbReference type="Pfam" id="PF15701">
    <property type="entry name" value="DUF4668"/>
    <property type="match status" value="1"/>
</dbReference>